<dbReference type="InterPro" id="IPR036397">
    <property type="entry name" value="RNaseH_sf"/>
</dbReference>
<dbReference type="EMBL" id="KI669676">
    <property type="protein sequence ID" value="ETM98644.1"/>
    <property type="molecule type" value="Genomic_DNA"/>
</dbReference>
<accession>W2PF56</accession>
<protein>
    <recommendedName>
        <fullName evidence="4">Integrase catalytic domain-containing protein</fullName>
    </recommendedName>
</protein>
<name>W2PF56_PHYN3</name>
<reference evidence="2 3" key="2">
    <citation type="submission" date="2013-11" db="EMBL/GenBank/DDBJ databases">
        <title>The Genome Sequence of Phytophthora parasitica INRA-310.</title>
        <authorList>
            <consortium name="The Broad Institute Genomics Platform"/>
            <person name="Russ C."/>
            <person name="Tyler B."/>
            <person name="Panabieres F."/>
            <person name="Shan W."/>
            <person name="Tripathy S."/>
            <person name="Grunwald N."/>
            <person name="Machado M."/>
            <person name="Johnson C.S."/>
            <person name="Arredondo F."/>
            <person name="Hong C."/>
            <person name="Coffey M."/>
            <person name="Young S.K."/>
            <person name="Zeng Q."/>
            <person name="Gargeya S."/>
            <person name="Fitzgerald M."/>
            <person name="Abouelleil A."/>
            <person name="Alvarado L."/>
            <person name="Chapman S.B."/>
            <person name="Gainer-Dewar J."/>
            <person name="Goldberg J."/>
            <person name="Griggs A."/>
            <person name="Gujja S."/>
            <person name="Hansen M."/>
            <person name="Howarth C."/>
            <person name="Imamovic A."/>
            <person name="Ireland A."/>
            <person name="Larimer J."/>
            <person name="McCowan C."/>
            <person name="Murphy C."/>
            <person name="Pearson M."/>
            <person name="Poon T.W."/>
            <person name="Priest M."/>
            <person name="Roberts A."/>
            <person name="Saif S."/>
            <person name="Shea T."/>
            <person name="Sykes S."/>
            <person name="Wortman J."/>
            <person name="Nusbaum C."/>
            <person name="Birren B."/>
        </authorList>
    </citation>
    <scope>NUCLEOTIDE SEQUENCE [LARGE SCALE GENOMIC DNA]</scope>
    <source>
        <strain evidence="2 3">INRA-310</strain>
    </source>
</reference>
<feature type="compositionally biased region" description="Basic and acidic residues" evidence="1">
    <location>
        <begin position="187"/>
        <end position="220"/>
    </location>
</feature>
<dbReference type="GeneID" id="20188121"/>
<organism evidence="2 3">
    <name type="scientific">Phytophthora nicotianae (strain INRA-310)</name>
    <name type="common">Phytophthora parasitica</name>
    <dbReference type="NCBI Taxonomy" id="761204"/>
    <lineage>
        <taxon>Eukaryota</taxon>
        <taxon>Sar</taxon>
        <taxon>Stramenopiles</taxon>
        <taxon>Oomycota</taxon>
        <taxon>Peronosporomycetes</taxon>
        <taxon>Peronosporales</taxon>
        <taxon>Peronosporaceae</taxon>
        <taxon>Phytophthora</taxon>
    </lineage>
</organism>
<evidence type="ECO:0000256" key="1">
    <source>
        <dbReference type="SAM" id="MobiDB-lite"/>
    </source>
</evidence>
<dbReference type="AlphaFoldDB" id="W2PF56"/>
<proteinExistence type="predicted"/>
<dbReference type="Proteomes" id="UP000018817">
    <property type="component" value="Unassembled WGS sequence"/>
</dbReference>
<evidence type="ECO:0000313" key="3">
    <source>
        <dbReference type="Proteomes" id="UP000018817"/>
    </source>
</evidence>
<dbReference type="Gene3D" id="3.30.420.10">
    <property type="entry name" value="Ribonuclease H-like superfamily/Ribonuclease H"/>
    <property type="match status" value="1"/>
</dbReference>
<evidence type="ECO:0000313" key="2">
    <source>
        <dbReference type="EMBL" id="ETM98644.1"/>
    </source>
</evidence>
<dbReference type="OrthoDB" id="10595825at2759"/>
<dbReference type="VEuPathDB" id="FungiDB:PPTG_19342"/>
<dbReference type="RefSeq" id="XP_008916064.1">
    <property type="nucleotide sequence ID" value="XM_008917816.1"/>
</dbReference>
<reference evidence="3" key="1">
    <citation type="submission" date="2011-12" db="EMBL/GenBank/DDBJ databases">
        <authorList>
            <consortium name="The Broad Institute Genome Sequencing Platform"/>
            <person name="Russ C."/>
            <person name="Tyler B."/>
            <person name="Panabieres F."/>
            <person name="Shan W."/>
            <person name="Tripathy S."/>
            <person name="Grunwald N."/>
            <person name="Machado M."/>
            <person name="Young S.K."/>
            <person name="Zeng Q."/>
            <person name="Gargeya S."/>
            <person name="Fitzgerald M."/>
            <person name="Haas B."/>
            <person name="Abouelleil A."/>
            <person name="Alvarado L."/>
            <person name="Arachchi H.M."/>
            <person name="Berlin A."/>
            <person name="Chapman S.B."/>
            <person name="Gearin G."/>
            <person name="Goldberg J."/>
            <person name="Griggs A."/>
            <person name="Gujja S."/>
            <person name="Hansen M."/>
            <person name="Heiman D."/>
            <person name="Howarth C."/>
            <person name="Larimer J."/>
            <person name="Lui A."/>
            <person name="MacDonald P.J.P."/>
            <person name="McCowen C."/>
            <person name="Montmayeur A."/>
            <person name="Murphy C."/>
            <person name="Neiman D."/>
            <person name="Pearson M."/>
            <person name="Priest M."/>
            <person name="Roberts A."/>
            <person name="Saif S."/>
            <person name="Shea T."/>
            <person name="Sisk P."/>
            <person name="Stolte C."/>
            <person name="Sykes S."/>
            <person name="Wortman J."/>
            <person name="Nusbaum C."/>
            <person name="Birren B."/>
        </authorList>
    </citation>
    <scope>NUCLEOTIDE SEQUENCE [LARGE SCALE GENOMIC DNA]</scope>
    <source>
        <strain evidence="3">INRA-310</strain>
    </source>
</reference>
<gene>
    <name evidence="2" type="ORF">PPTG_19342</name>
</gene>
<evidence type="ECO:0008006" key="4">
    <source>
        <dbReference type="Google" id="ProtNLM"/>
    </source>
</evidence>
<feature type="region of interest" description="Disordered" evidence="1">
    <location>
        <begin position="179"/>
        <end position="220"/>
    </location>
</feature>
<feature type="region of interest" description="Disordered" evidence="1">
    <location>
        <begin position="72"/>
        <end position="111"/>
    </location>
</feature>
<dbReference type="GO" id="GO:0003676">
    <property type="term" value="F:nucleic acid binding"/>
    <property type="evidence" value="ECO:0007669"/>
    <property type="project" value="InterPro"/>
</dbReference>
<sequence length="220" mass="25470">MQSEDQNDWDNWVDFVVYAYNSGKHSTVAFSPNGLMIGRRNETGERSKHDKQTKAAADLNTQLECEALRYDDEASREPARTMTAAVQPATGTTGKRRRSTTMEREEEWHESSARLVETRRRRRRNKGGQYVLEYTLRPAERQSRGGHDDNVARWVSADEYEVYFRAGMTAAGEIFQQDRWMNSSDEESNKPNKRVVDTQDRAQRNSEGSQAEKTRDHKEE</sequence>
<feature type="compositionally biased region" description="Basic and acidic residues" evidence="1">
    <location>
        <begin position="100"/>
        <end position="111"/>
    </location>
</feature>